<dbReference type="AlphaFoldDB" id="A0A2S6HVQ6"/>
<dbReference type="InterPro" id="IPR011009">
    <property type="entry name" value="Kinase-like_dom_sf"/>
</dbReference>
<dbReference type="Pfam" id="PF01636">
    <property type="entry name" value="APH"/>
    <property type="match status" value="1"/>
</dbReference>
<evidence type="ECO:0000313" key="4">
    <source>
        <dbReference type="Proteomes" id="UP000237749"/>
    </source>
</evidence>
<dbReference type="GO" id="GO:0019202">
    <property type="term" value="F:amino acid kinase activity"/>
    <property type="evidence" value="ECO:0007669"/>
    <property type="project" value="TreeGrafter"/>
</dbReference>
<dbReference type="OrthoDB" id="241498at2"/>
<evidence type="ECO:0000256" key="1">
    <source>
        <dbReference type="ARBA" id="ARBA00038240"/>
    </source>
</evidence>
<keyword evidence="4" id="KW-1185">Reference proteome</keyword>
<evidence type="ECO:0000313" key="3">
    <source>
        <dbReference type="EMBL" id="PPK81943.1"/>
    </source>
</evidence>
<accession>A0A2S6HVQ6</accession>
<organism evidence="3 4">
    <name type="scientific">Lacrimispora xylanisolvens</name>
    <dbReference type="NCBI Taxonomy" id="384636"/>
    <lineage>
        <taxon>Bacteria</taxon>
        <taxon>Bacillati</taxon>
        <taxon>Bacillota</taxon>
        <taxon>Clostridia</taxon>
        <taxon>Lachnospirales</taxon>
        <taxon>Lachnospiraceae</taxon>
        <taxon>Lacrimispora</taxon>
    </lineage>
</organism>
<dbReference type="PANTHER" id="PTHR21064:SF6">
    <property type="entry name" value="AMINOGLYCOSIDE PHOSPHOTRANSFERASE DOMAIN-CONTAINING PROTEIN"/>
    <property type="match status" value="1"/>
</dbReference>
<keyword evidence="3" id="KW-0808">Transferase</keyword>
<sequence>MLKLKHLNENFELVKEILKRYWEHDTVGLDDMLGYYRISSNAIYPYRFQGEVCFLRLAPVEEKLKKNLYGEMEFIQYLAKNNYPALRPISSKSGDMCLDLHTPWGRYYVTSFRCVKGIQIAKTDKSSDIMYAYGKALGRLHTLSSAYRPNVKKWDHAEVLEWIHATLSEYEAPKCTFKEWKQIKASFDNLSIDTDNYGLIHYDFEFDNVFYDKNFCSVIDFDDGMYHWYTMDIAQVFDCIEEELSNSMIEEAKIEFLKGYRSEHCLTEEMQASYSLMQRFTNLYGYARLIRCVADQFDVEPDWMSELRIQLKSEMHSKEAKMN</sequence>
<evidence type="ECO:0000259" key="2">
    <source>
        <dbReference type="Pfam" id="PF01636"/>
    </source>
</evidence>
<dbReference type="RefSeq" id="WP_104436006.1">
    <property type="nucleotide sequence ID" value="NZ_PTJA01000003.1"/>
</dbReference>
<keyword evidence="3" id="KW-0418">Kinase</keyword>
<dbReference type="InterPro" id="IPR002575">
    <property type="entry name" value="Aminoglycoside_PTrfase"/>
</dbReference>
<comment type="caution">
    <text evidence="3">The sequence shown here is derived from an EMBL/GenBank/DDBJ whole genome shotgun (WGS) entry which is preliminary data.</text>
</comment>
<feature type="domain" description="Aminoglycoside phosphotransferase" evidence="2">
    <location>
        <begin position="54"/>
        <end position="260"/>
    </location>
</feature>
<comment type="similarity">
    <text evidence="1">Belongs to the pseudomonas-type ThrB family.</text>
</comment>
<dbReference type="Gene3D" id="3.90.1200.10">
    <property type="match status" value="1"/>
</dbReference>
<name>A0A2S6HVQ6_9FIRM</name>
<dbReference type="Proteomes" id="UP000237749">
    <property type="component" value="Unassembled WGS sequence"/>
</dbReference>
<dbReference type="PANTHER" id="PTHR21064">
    <property type="entry name" value="AMINOGLYCOSIDE PHOSPHOTRANSFERASE DOMAIN-CONTAINING PROTEIN-RELATED"/>
    <property type="match status" value="1"/>
</dbReference>
<gene>
    <name evidence="3" type="ORF">BXY41_103153</name>
</gene>
<reference evidence="3 4" key="1">
    <citation type="submission" date="2018-02" db="EMBL/GenBank/DDBJ databases">
        <title>Genomic Encyclopedia of Archaeal and Bacterial Type Strains, Phase II (KMG-II): from individual species to whole genera.</title>
        <authorList>
            <person name="Goeker M."/>
        </authorList>
    </citation>
    <scope>NUCLEOTIDE SEQUENCE [LARGE SCALE GENOMIC DNA]</scope>
    <source>
        <strain evidence="3 4">DSM 3808</strain>
    </source>
</reference>
<dbReference type="EMBL" id="PTJA01000003">
    <property type="protein sequence ID" value="PPK81943.1"/>
    <property type="molecule type" value="Genomic_DNA"/>
</dbReference>
<dbReference type="SUPFAM" id="SSF56112">
    <property type="entry name" value="Protein kinase-like (PK-like)"/>
    <property type="match status" value="1"/>
</dbReference>
<dbReference type="InterPro" id="IPR050249">
    <property type="entry name" value="Pseudomonas-type_ThrB"/>
</dbReference>
<proteinExistence type="inferred from homology"/>
<protein>
    <submittedName>
        <fullName evidence="3">Ser/Thr protein kinase RdoA (MazF antagonist)</fullName>
    </submittedName>
</protein>